<reference evidence="7 8" key="1">
    <citation type="submission" date="2022-01" db="EMBL/GenBank/DDBJ databases">
        <authorList>
            <person name="Huang Y."/>
        </authorList>
    </citation>
    <scope>NUCLEOTIDE SEQUENCE [LARGE SCALE GENOMIC DNA]</scope>
    <source>
        <strain evidence="7 8">HY366</strain>
    </source>
</reference>
<dbReference type="PANTHER" id="PTHR43557:SF2">
    <property type="entry name" value="RIESKE DOMAIN-CONTAINING PROTEIN-RELATED"/>
    <property type="match status" value="1"/>
</dbReference>
<accession>A0ABS9IRJ4</accession>
<evidence type="ECO:0000256" key="2">
    <source>
        <dbReference type="ARBA" id="ARBA00022630"/>
    </source>
</evidence>
<dbReference type="PANTHER" id="PTHR43557">
    <property type="entry name" value="APOPTOSIS-INDUCING FACTOR 1"/>
    <property type="match status" value="1"/>
</dbReference>
<keyword evidence="2" id="KW-0285">Flavoprotein</keyword>
<evidence type="ECO:0000256" key="4">
    <source>
        <dbReference type="ARBA" id="ARBA00023002"/>
    </source>
</evidence>
<proteinExistence type="predicted"/>
<evidence type="ECO:0000313" key="7">
    <source>
        <dbReference type="EMBL" id="MCF8588183.1"/>
    </source>
</evidence>
<dbReference type="SUPFAM" id="SSF55424">
    <property type="entry name" value="FAD/NAD-linked reductases, dimerisation (C-terminal) domain"/>
    <property type="match status" value="1"/>
</dbReference>
<dbReference type="Proteomes" id="UP001200110">
    <property type="component" value="Unassembled WGS sequence"/>
</dbReference>
<evidence type="ECO:0000256" key="1">
    <source>
        <dbReference type="ARBA" id="ARBA00001974"/>
    </source>
</evidence>
<dbReference type="InterPro" id="IPR023753">
    <property type="entry name" value="FAD/NAD-binding_dom"/>
</dbReference>
<evidence type="ECO:0000313" key="8">
    <source>
        <dbReference type="Proteomes" id="UP001200110"/>
    </source>
</evidence>
<dbReference type="PRINTS" id="PR00469">
    <property type="entry name" value="PNDRDTASEII"/>
</dbReference>
<evidence type="ECO:0000259" key="5">
    <source>
        <dbReference type="Pfam" id="PF07992"/>
    </source>
</evidence>
<feature type="domain" description="Reductase C-terminal" evidence="6">
    <location>
        <begin position="311"/>
        <end position="393"/>
    </location>
</feature>
<keyword evidence="4" id="KW-0560">Oxidoreductase</keyword>
<evidence type="ECO:0000259" key="6">
    <source>
        <dbReference type="Pfam" id="PF14759"/>
    </source>
</evidence>
<comment type="caution">
    <text evidence="7">The sequence shown here is derived from an EMBL/GenBank/DDBJ whole genome shotgun (WGS) entry which is preliminary data.</text>
</comment>
<dbReference type="SUPFAM" id="SSF51905">
    <property type="entry name" value="FAD/NAD(P)-binding domain"/>
    <property type="match status" value="1"/>
</dbReference>
<dbReference type="RefSeq" id="WP_236997407.1">
    <property type="nucleotide sequence ID" value="NZ_JAKKOR010000005.1"/>
</dbReference>
<comment type="cofactor">
    <cofactor evidence="1">
        <name>FAD</name>
        <dbReference type="ChEBI" id="CHEBI:57692"/>
    </cofactor>
</comment>
<keyword evidence="8" id="KW-1185">Reference proteome</keyword>
<name>A0ABS9IRJ4_9ACTN</name>
<dbReference type="InterPro" id="IPR016156">
    <property type="entry name" value="FAD/NAD-linked_Rdtase_dimer_sf"/>
</dbReference>
<gene>
    <name evidence="7" type="ORF">L5G33_06825</name>
</gene>
<dbReference type="InterPro" id="IPR050446">
    <property type="entry name" value="FAD-oxidoreductase/Apoptosis"/>
</dbReference>
<evidence type="ECO:0000256" key="3">
    <source>
        <dbReference type="ARBA" id="ARBA00022827"/>
    </source>
</evidence>
<dbReference type="Gene3D" id="3.50.50.60">
    <property type="entry name" value="FAD/NAD(P)-binding domain"/>
    <property type="match status" value="2"/>
</dbReference>
<dbReference type="Pfam" id="PF07992">
    <property type="entry name" value="Pyr_redox_2"/>
    <property type="match status" value="1"/>
</dbReference>
<dbReference type="EMBL" id="JAKKOR010000005">
    <property type="protein sequence ID" value="MCF8588183.1"/>
    <property type="molecule type" value="Genomic_DNA"/>
</dbReference>
<keyword evidence="3" id="KW-0274">FAD</keyword>
<protein>
    <submittedName>
        <fullName evidence="7">FAD-dependent oxidoreductase</fullName>
    </submittedName>
</protein>
<dbReference type="InterPro" id="IPR036188">
    <property type="entry name" value="FAD/NAD-bd_sf"/>
</dbReference>
<dbReference type="Gene3D" id="3.30.390.30">
    <property type="match status" value="1"/>
</dbReference>
<sequence>MSDAQVIIGGGLAGAKAAEALRDQGYDAAIVLIAEEQHLPYERPPLSKGYLAGSDERADAFTFDADWYVAHDIDVRIGVRAVRIDRDAHEVHLDDGTPVAYSKLLLATGSSSRRMDGADGALYLRSIDQSEQIHDAIGPGRHLVVVGGGWIGLEVAATARQSGSDVTLIEPQEQPLEKILGSRIGRVFADLHREHGVDLRLGVGVDTVAPRSVTTGDGDQIPADAVLVGIGAVPNVDLARDAGLDVSNGVDVNARLQTSDPDIYAVGDIANHDHPSLGRLRVEHWANAQNQPAVAVANMLGGTQVYDRLPYFFTDQYDLGMEYRGYASGENDVVVRGDTATREFLAFWLADGAVGAGMNVNIWDQGDAIAELIASGRTVDVDRLADPNVPLDEV</sequence>
<dbReference type="InterPro" id="IPR028202">
    <property type="entry name" value="Reductase_C"/>
</dbReference>
<dbReference type="Pfam" id="PF14759">
    <property type="entry name" value="Reductase_C"/>
    <property type="match status" value="1"/>
</dbReference>
<feature type="domain" description="FAD/NAD(P)-binding" evidence="5">
    <location>
        <begin position="6"/>
        <end position="291"/>
    </location>
</feature>
<dbReference type="PRINTS" id="PR00368">
    <property type="entry name" value="FADPNR"/>
</dbReference>
<organism evidence="7 8">
    <name type="scientific">Gordonia liuliyuniae</name>
    <dbReference type="NCBI Taxonomy" id="2911517"/>
    <lineage>
        <taxon>Bacteria</taxon>
        <taxon>Bacillati</taxon>
        <taxon>Actinomycetota</taxon>
        <taxon>Actinomycetes</taxon>
        <taxon>Mycobacteriales</taxon>
        <taxon>Gordoniaceae</taxon>
        <taxon>Gordonia</taxon>
    </lineage>
</organism>